<dbReference type="InterPro" id="IPR003689">
    <property type="entry name" value="ZIP"/>
</dbReference>
<dbReference type="AlphaFoldDB" id="A0AAV9G4F2"/>
<reference evidence="6" key="1">
    <citation type="journal article" date="2023" name="Mol. Phylogenet. Evol.">
        <title>Genome-scale phylogeny and comparative genomics of the fungal order Sordariales.</title>
        <authorList>
            <person name="Hensen N."/>
            <person name="Bonometti L."/>
            <person name="Westerberg I."/>
            <person name="Brannstrom I.O."/>
            <person name="Guillou S."/>
            <person name="Cros-Aarteil S."/>
            <person name="Calhoun S."/>
            <person name="Haridas S."/>
            <person name="Kuo A."/>
            <person name="Mondo S."/>
            <person name="Pangilinan J."/>
            <person name="Riley R."/>
            <person name="LaButti K."/>
            <person name="Andreopoulos B."/>
            <person name="Lipzen A."/>
            <person name="Chen C."/>
            <person name="Yan M."/>
            <person name="Daum C."/>
            <person name="Ng V."/>
            <person name="Clum A."/>
            <person name="Steindorff A."/>
            <person name="Ohm R.A."/>
            <person name="Martin F."/>
            <person name="Silar P."/>
            <person name="Natvig D.O."/>
            <person name="Lalanne C."/>
            <person name="Gautier V."/>
            <person name="Ament-Velasquez S.L."/>
            <person name="Kruys A."/>
            <person name="Hutchinson M.I."/>
            <person name="Powell A.J."/>
            <person name="Barry K."/>
            <person name="Miller A.N."/>
            <person name="Grigoriev I.V."/>
            <person name="Debuchy R."/>
            <person name="Gladieux P."/>
            <person name="Hiltunen Thoren M."/>
            <person name="Johannesson H."/>
        </authorList>
    </citation>
    <scope>NUCLEOTIDE SEQUENCE</scope>
    <source>
        <strain evidence="6">PSN243</strain>
    </source>
</reference>
<evidence type="ECO:0000256" key="3">
    <source>
        <dbReference type="ARBA" id="ARBA00022989"/>
    </source>
</evidence>
<keyword evidence="4 5" id="KW-0472">Membrane</keyword>
<feature type="transmembrane region" description="Helical" evidence="5">
    <location>
        <begin position="130"/>
        <end position="150"/>
    </location>
</feature>
<feature type="transmembrane region" description="Helical" evidence="5">
    <location>
        <begin position="50"/>
        <end position="75"/>
    </location>
</feature>
<feature type="transmembrane region" description="Helical" evidence="5">
    <location>
        <begin position="256"/>
        <end position="280"/>
    </location>
</feature>
<reference evidence="6" key="2">
    <citation type="submission" date="2023-05" db="EMBL/GenBank/DDBJ databases">
        <authorList>
            <consortium name="Lawrence Berkeley National Laboratory"/>
            <person name="Steindorff A."/>
            <person name="Hensen N."/>
            <person name="Bonometti L."/>
            <person name="Westerberg I."/>
            <person name="Brannstrom I.O."/>
            <person name="Guillou S."/>
            <person name="Cros-Aarteil S."/>
            <person name="Calhoun S."/>
            <person name="Haridas S."/>
            <person name="Kuo A."/>
            <person name="Mondo S."/>
            <person name="Pangilinan J."/>
            <person name="Riley R."/>
            <person name="Labutti K."/>
            <person name="Andreopoulos B."/>
            <person name="Lipzen A."/>
            <person name="Chen C."/>
            <person name="Yanf M."/>
            <person name="Daum C."/>
            <person name="Ng V."/>
            <person name="Clum A."/>
            <person name="Ohm R."/>
            <person name="Martin F."/>
            <person name="Silar P."/>
            <person name="Natvig D."/>
            <person name="Lalanne C."/>
            <person name="Gautier V."/>
            <person name="Ament-Velasquez S.L."/>
            <person name="Kruys A."/>
            <person name="Hutchinson M.I."/>
            <person name="Powell A.J."/>
            <person name="Barry K."/>
            <person name="Miller A.N."/>
            <person name="Grigoriev I.V."/>
            <person name="Debuchy R."/>
            <person name="Gladieux P."/>
            <person name="Thoren M.H."/>
            <person name="Johannesson H."/>
        </authorList>
    </citation>
    <scope>NUCLEOTIDE SEQUENCE</scope>
    <source>
        <strain evidence="6">PSN243</strain>
    </source>
</reference>
<comment type="subcellular location">
    <subcellularLocation>
        <location evidence="1">Membrane</location>
        <topology evidence="1">Multi-pass membrane protein</topology>
    </subcellularLocation>
</comment>
<evidence type="ECO:0000313" key="6">
    <source>
        <dbReference type="EMBL" id="KAK4442950.1"/>
    </source>
</evidence>
<organism evidence="6 7">
    <name type="scientific">Podospora aff. communis PSN243</name>
    <dbReference type="NCBI Taxonomy" id="3040156"/>
    <lineage>
        <taxon>Eukaryota</taxon>
        <taxon>Fungi</taxon>
        <taxon>Dikarya</taxon>
        <taxon>Ascomycota</taxon>
        <taxon>Pezizomycotina</taxon>
        <taxon>Sordariomycetes</taxon>
        <taxon>Sordariomycetidae</taxon>
        <taxon>Sordariales</taxon>
        <taxon>Podosporaceae</taxon>
        <taxon>Podospora</taxon>
    </lineage>
</organism>
<evidence type="ECO:0000256" key="2">
    <source>
        <dbReference type="ARBA" id="ARBA00022692"/>
    </source>
</evidence>
<comment type="caution">
    <text evidence="6">The sequence shown here is derived from an EMBL/GenBank/DDBJ whole genome shotgun (WGS) entry which is preliminary data.</text>
</comment>
<dbReference type="Pfam" id="PF02535">
    <property type="entry name" value="Zip"/>
    <property type="match status" value="1"/>
</dbReference>
<evidence type="ECO:0000313" key="7">
    <source>
        <dbReference type="Proteomes" id="UP001321760"/>
    </source>
</evidence>
<feature type="transmembrane region" description="Helical" evidence="5">
    <location>
        <begin position="87"/>
        <end position="110"/>
    </location>
</feature>
<sequence>MAGEAGLLLPAAAAAARYIPDSCSMSTPTTPTRILTVRGVDNEASSTSNWGLHIASIFVILVGSLIGSLLPIMLARQGAAHVPGLKHAFFATKYMGTCVIIGTAWMHLLTPAEDALRDPLLEPVLHGYDFAMAIALMTVLVMFFIELSVARLQSHHAQPQVVLVSEVLPIHPSDHLSHDQSHREPTCYPSLAAQMTAVSILEFGVLHSIFIGLALAVADADEFILLFVVIVVHQAFEGLGIGSRLATLAWPRSRWWVPWLFAALYGTSTPLAMAVGLLGVREKLQPGLLRFKHERTPPPPLCLIRPVPAANGNSRLNEWYLAAKHERGGLVGEWRVGCLAA</sequence>
<evidence type="ECO:0000256" key="5">
    <source>
        <dbReference type="SAM" id="Phobius"/>
    </source>
</evidence>
<protein>
    <submittedName>
        <fullName evidence="6">ZIP zinc transporter-domain-containing protein</fullName>
    </submittedName>
</protein>
<dbReference type="PANTHER" id="PTHR11040:SF32">
    <property type="entry name" value="ZINC-REGULATED TRANSPORTER 1"/>
    <property type="match status" value="1"/>
</dbReference>
<keyword evidence="3 5" id="KW-1133">Transmembrane helix</keyword>
<keyword evidence="7" id="KW-1185">Reference proteome</keyword>
<proteinExistence type="predicted"/>
<gene>
    <name evidence="6" type="ORF">QBC34DRAFT_431191</name>
</gene>
<dbReference type="GO" id="GO:0005385">
    <property type="term" value="F:zinc ion transmembrane transporter activity"/>
    <property type="evidence" value="ECO:0007669"/>
    <property type="project" value="TreeGrafter"/>
</dbReference>
<name>A0AAV9G4F2_9PEZI</name>
<dbReference type="PANTHER" id="PTHR11040">
    <property type="entry name" value="ZINC/IRON TRANSPORTER"/>
    <property type="match status" value="1"/>
</dbReference>
<accession>A0AAV9G4F2</accession>
<evidence type="ECO:0000256" key="4">
    <source>
        <dbReference type="ARBA" id="ARBA00023136"/>
    </source>
</evidence>
<feature type="transmembrane region" description="Helical" evidence="5">
    <location>
        <begin position="209"/>
        <end position="236"/>
    </location>
</feature>
<evidence type="ECO:0000256" key="1">
    <source>
        <dbReference type="ARBA" id="ARBA00004141"/>
    </source>
</evidence>
<dbReference type="GO" id="GO:0005886">
    <property type="term" value="C:plasma membrane"/>
    <property type="evidence" value="ECO:0007669"/>
    <property type="project" value="TreeGrafter"/>
</dbReference>
<dbReference type="Proteomes" id="UP001321760">
    <property type="component" value="Unassembled WGS sequence"/>
</dbReference>
<keyword evidence="2 5" id="KW-0812">Transmembrane</keyword>
<dbReference type="EMBL" id="MU866003">
    <property type="protein sequence ID" value="KAK4442950.1"/>
    <property type="molecule type" value="Genomic_DNA"/>
</dbReference>